<reference evidence="2" key="1">
    <citation type="submission" date="2007-03" db="EMBL/GenBank/DDBJ databases">
        <title>Annotation of Culex pipiens quinquefasciatus.</title>
        <authorList>
            <consortium name="The Broad Institute Genome Sequencing Platform"/>
            <person name="Atkinson P.W."/>
            <person name="Hemingway J."/>
            <person name="Christensen B.M."/>
            <person name="Higgs S."/>
            <person name="Kodira C."/>
            <person name="Hannick L."/>
            <person name="Megy K."/>
            <person name="O'Leary S."/>
            <person name="Pearson M."/>
            <person name="Haas B.J."/>
            <person name="Mauceli E."/>
            <person name="Wortman J.R."/>
            <person name="Lee N.H."/>
            <person name="Guigo R."/>
            <person name="Stanke M."/>
            <person name="Alvarado L."/>
            <person name="Amedeo P."/>
            <person name="Antoine C.H."/>
            <person name="Arensburger P."/>
            <person name="Bidwell S.L."/>
            <person name="Crawford M."/>
            <person name="Camaro F."/>
            <person name="Devon K."/>
            <person name="Engels R."/>
            <person name="Hammond M."/>
            <person name="Howarth C."/>
            <person name="Koehrsen M."/>
            <person name="Lawson D."/>
            <person name="Montgomery P."/>
            <person name="Nene V."/>
            <person name="Nusbaum C."/>
            <person name="Puiu D."/>
            <person name="Romero-Severson J."/>
            <person name="Severson D.W."/>
            <person name="Shumway M."/>
            <person name="Sisk P."/>
            <person name="Stolte C."/>
            <person name="Zeng Q."/>
            <person name="Eisenstadt E."/>
            <person name="Fraser-Liggett C."/>
            <person name="Strausberg R."/>
            <person name="Galagan J."/>
            <person name="Birren B."/>
            <person name="Collins F.H."/>
        </authorList>
    </citation>
    <scope>NUCLEOTIDE SEQUENCE [LARGE SCALE GENOMIC DNA]</scope>
    <source>
        <strain evidence="2">JHB</strain>
    </source>
</reference>
<dbReference type="VEuPathDB" id="VectorBase:CPIJ015238"/>
<evidence type="ECO:0000313" key="3">
    <source>
        <dbReference type="EnsemblMetazoa" id="CPIJ015238-PA"/>
    </source>
</evidence>
<gene>
    <name evidence="3" type="primary">6048531</name>
    <name evidence="2" type="ORF">CpipJ_CPIJ015238</name>
</gene>
<dbReference type="GO" id="GO:0035102">
    <property type="term" value="C:PRC1 complex"/>
    <property type="evidence" value="ECO:0007669"/>
    <property type="project" value="TreeGrafter"/>
</dbReference>
<dbReference type="OMA" id="ELNSEYW"/>
<dbReference type="InterPro" id="IPR013083">
    <property type="entry name" value="Znf_RING/FYVE/PHD"/>
</dbReference>
<dbReference type="eggNOG" id="KOG2660">
    <property type="taxonomic scope" value="Eukaryota"/>
</dbReference>
<feature type="domain" description="RAWUL" evidence="1">
    <location>
        <begin position="148"/>
        <end position="205"/>
    </location>
</feature>
<dbReference type="GO" id="GO:1990841">
    <property type="term" value="F:promoter-specific chromatin binding"/>
    <property type="evidence" value="ECO:0007669"/>
    <property type="project" value="TreeGrafter"/>
</dbReference>
<dbReference type="EMBL" id="DS232432">
    <property type="protein sequence ID" value="EDS41706.1"/>
    <property type="molecule type" value="Genomic_DNA"/>
</dbReference>
<dbReference type="InParanoid" id="B0X712"/>
<dbReference type="PANTHER" id="PTHR10825:SF29">
    <property type="entry name" value="POLYCOMB GROUP RING FINGER PROTEIN 1"/>
    <property type="match status" value="1"/>
</dbReference>
<organism>
    <name type="scientific">Culex quinquefasciatus</name>
    <name type="common">Southern house mosquito</name>
    <name type="synonym">Culex pungens</name>
    <dbReference type="NCBI Taxonomy" id="7176"/>
    <lineage>
        <taxon>Eukaryota</taxon>
        <taxon>Metazoa</taxon>
        <taxon>Ecdysozoa</taxon>
        <taxon>Arthropoda</taxon>
        <taxon>Hexapoda</taxon>
        <taxon>Insecta</taxon>
        <taxon>Pterygota</taxon>
        <taxon>Neoptera</taxon>
        <taxon>Endopterygota</taxon>
        <taxon>Diptera</taxon>
        <taxon>Nematocera</taxon>
        <taxon>Culicoidea</taxon>
        <taxon>Culicidae</taxon>
        <taxon>Culicinae</taxon>
        <taxon>Culicini</taxon>
        <taxon>Culex</taxon>
        <taxon>Culex</taxon>
    </lineage>
</organism>
<dbReference type="AlphaFoldDB" id="B0X712"/>
<dbReference type="KEGG" id="cqu:CpipJ_CPIJ015238"/>
<dbReference type="STRING" id="7176.B0X712"/>
<dbReference type="PANTHER" id="PTHR10825">
    <property type="entry name" value="RING FINGER DOMAIN-CONTAINING, POLYCOMB GROUP COMPONENT"/>
    <property type="match status" value="1"/>
</dbReference>
<dbReference type="InterPro" id="IPR032443">
    <property type="entry name" value="RAWUL"/>
</dbReference>
<proteinExistence type="predicted"/>
<dbReference type="OrthoDB" id="1305878at2759"/>
<evidence type="ECO:0000313" key="2">
    <source>
        <dbReference type="EMBL" id="EDS41706.1"/>
    </source>
</evidence>
<sequence length="212" mass="24790">MTWVLPEGRPQWSQAFFFERRMAFPDTVCRSCIVRYLECNKYCPKCKSYNNKTITVANLRPDRILKSLVYKLVPGLYKSENQRVTRFYSDQFPEPGSPGGTRKLSPEHGLLEDQNFFSPDELISLSLEYHYESIADYDPKRTQLPVTYLHCPAAVTIHHLYKFILTKNGLQVDSDRIQVDIIYEDEILPHEFTLMDVAYCFDYRRASLISVP</sequence>
<dbReference type="Proteomes" id="UP000002320">
    <property type="component" value="Unassembled WGS sequence"/>
</dbReference>
<evidence type="ECO:0000259" key="1">
    <source>
        <dbReference type="Pfam" id="PF16207"/>
    </source>
</evidence>
<dbReference type="HOGENOM" id="CLU_046427_4_2_1"/>
<protein>
    <submittedName>
        <fullName evidence="2 3">Ring finger protein</fullName>
    </submittedName>
</protein>
<dbReference type="Gene3D" id="3.30.40.10">
    <property type="entry name" value="Zinc/RING finger domain, C3HC4 (zinc finger)"/>
    <property type="match status" value="1"/>
</dbReference>
<dbReference type="Gene3D" id="3.10.20.90">
    <property type="entry name" value="Phosphatidylinositol 3-kinase Catalytic Subunit, Chain A, domain 1"/>
    <property type="match status" value="1"/>
</dbReference>
<evidence type="ECO:0000313" key="4">
    <source>
        <dbReference type="Proteomes" id="UP000002320"/>
    </source>
</evidence>
<dbReference type="VEuPathDB" id="VectorBase:CQUJHB017570"/>
<dbReference type="EnsemblMetazoa" id="CPIJ015238-RA">
    <property type="protein sequence ID" value="CPIJ015238-PA"/>
    <property type="gene ID" value="CPIJ015238"/>
</dbReference>
<reference evidence="3" key="2">
    <citation type="submission" date="2021-02" db="UniProtKB">
        <authorList>
            <consortium name="EnsemblMetazoa"/>
        </authorList>
    </citation>
    <scope>IDENTIFICATION</scope>
    <source>
        <strain evidence="3">JHB</strain>
    </source>
</reference>
<accession>B0X712</accession>
<name>B0X712_CULQU</name>
<dbReference type="GO" id="GO:0000122">
    <property type="term" value="P:negative regulation of transcription by RNA polymerase II"/>
    <property type="evidence" value="ECO:0007669"/>
    <property type="project" value="TreeGrafter"/>
</dbReference>
<dbReference type="SUPFAM" id="SSF57850">
    <property type="entry name" value="RING/U-box"/>
    <property type="match status" value="1"/>
</dbReference>
<dbReference type="Pfam" id="PF16207">
    <property type="entry name" value="RAWUL"/>
    <property type="match status" value="1"/>
</dbReference>
<keyword evidence="4" id="KW-1185">Reference proteome</keyword>